<keyword evidence="2" id="KW-1185">Reference proteome</keyword>
<dbReference type="InParanoid" id="A0A0D0DKJ1"/>
<organism evidence="1 2">
    <name type="scientific">Paxillus rubicundulus Ve08.2h10</name>
    <dbReference type="NCBI Taxonomy" id="930991"/>
    <lineage>
        <taxon>Eukaryota</taxon>
        <taxon>Fungi</taxon>
        <taxon>Dikarya</taxon>
        <taxon>Basidiomycota</taxon>
        <taxon>Agaricomycotina</taxon>
        <taxon>Agaricomycetes</taxon>
        <taxon>Agaricomycetidae</taxon>
        <taxon>Boletales</taxon>
        <taxon>Paxilineae</taxon>
        <taxon>Paxillaceae</taxon>
        <taxon>Paxillus</taxon>
    </lineage>
</organism>
<protein>
    <submittedName>
        <fullName evidence="1">Uncharacterized protein</fullName>
    </submittedName>
</protein>
<accession>A0A0D0DKJ1</accession>
<gene>
    <name evidence="1" type="ORF">PAXRUDRAFT_148875</name>
</gene>
<evidence type="ECO:0000313" key="1">
    <source>
        <dbReference type="EMBL" id="KIK91723.1"/>
    </source>
</evidence>
<proteinExistence type="predicted"/>
<evidence type="ECO:0000313" key="2">
    <source>
        <dbReference type="Proteomes" id="UP000054538"/>
    </source>
</evidence>
<name>A0A0D0DKJ1_9AGAM</name>
<dbReference type="EMBL" id="KN825356">
    <property type="protein sequence ID" value="KIK91723.1"/>
    <property type="molecule type" value="Genomic_DNA"/>
</dbReference>
<dbReference type="HOGENOM" id="CLU_1772548_0_0_1"/>
<sequence length="147" mass="15973">PPPCSLLSPMQSLDVVVFMPSTDSRGSGKAAVHIEALPRPLQFDEIAKKLIEAGYKKPTTLDPRPQCHAVTITEGPLGQTPDGGWQVNVDQALLQFYHKVFLAKSAEQNSPPYVLPGADGCEPAPFNDRAYSGFRKWAPISVILMTT</sequence>
<dbReference type="OrthoDB" id="2689210at2759"/>
<reference evidence="1 2" key="1">
    <citation type="submission" date="2014-04" db="EMBL/GenBank/DDBJ databases">
        <authorList>
            <consortium name="DOE Joint Genome Institute"/>
            <person name="Kuo A."/>
            <person name="Kohler A."/>
            <person name="Jargeat P."/>
            <person name="Nagy L.G."/>
            <person name="Floudas D."/>
            <person name="Copeland A."/>
            <person name="Barry K.W."/>
            <person name="Cichocki N."/>
            <person name="Veneault-Fourrey C."/>
            <person name="LaButti K."/>
            <person name="Lindquist E.A."/>
            <person name="Lipzen A."/>
            <person name="Lundell T."/>
            <person name="Morin E."/>
            <person name="Murat C."/>
            <person name="Sun H."/>
            <person name="Tunlid A."/>
            <person name="Henrissat B."/>
            <person name="Grigoriev I.V."/>
            <person name="Hibbett D.S."/>
            <person name="Martin F."/>
            <person name="Nordberg H.P."/>
            <person name="Cantor M.N."/>
            <person name="Hua S.X."/>
        </authorList>
    </citation>
    <scope>NUCLEOTIDE SEQUENCE [LARGE SCALE GENOMIC DNA]</scope>
    <source>
        <strain evidence="1 2">Ve08.2h10</strain>
    </source>
</reference>
<feature type="non-terminal residue" evidence="1">
    <location>
        <position position="147"/>
    </location>
</feature>
<reference evidence="2" key="2">
    <citation type="submission" date="2015-01" db="EMBL/GenBank/DDBJ databases">
        <title>Evolutionary Origins and Diversification of the Mycorrhizal Mutualists.</title>
        <authorList>
            <consortium name="DOE Joint Genome Institute"/>
            <consortium name="Mycorrhizal Genomics Consortium"/>
            <person name="Kohler A."/>
            <person name="Kuo A."/>
            <person name="Nagy L.G."/>
            <person name="Floudas D."/>
            <person name="Copeland A."/>
            <person name="Barry K.W."/>
            <person name="Cichocki N."/>
            <person name="Veneault-Fourrey C."/>
            <person name="LaButti K."/>
            <person name="Lindquist E.A."/>
            <person name="Lipzen A."/>
            <person name="Lundell T."/>
            <person name="Morin E."/>
            <person name="Murat C."/>
            <person name="Riley R."/>
            <person name="Ohm R."/>
            <person name="Sun H."/>
            <person name="Tunlid A."/>
            <person name="Henrissat B."/>
            <person name="Grigoriev I.V."/>
            <person name="Hibbett D.S."/>
            <person name="Martin F."/>
        </authorList>
    </citation>
    <scope>NUCLEOTIDE SEQUENCE [LARGE SCALE GENOMIC DNA]</scope>
    <source>
        <strain evidence="2">Ve08.2h10</strain>
    </source>
</reference>
<dbReference type="AlphaFoldDB" id="A0A0D0DKJ1"/>
<dbReference type="Proteomes" id="UP000054538">
    <property type="component" value="Unassembled WGS sequence"/>
</dbReference>